<protein>
    <submittedName>
        <fullName evidence="1">Unnamed protein product</fullName>
    </submittedName>
</protein>
<proteinExistence type="predicted"/>
<name>A0A9W6UF62_9STRA</name>
<reference evidence="1" key="1">
    <citation type="submission" date="2023-04" db="EMBL/GenBank/DDBJ databases">
        <title>Phytophthora fragariaefolia NBRC 109709.</title>
        <authorList>
            <person name="Ichikawa N."/>
            <person name="Sato H."/>
            <person name="Tonouchi N."/>
        </authorList>
    </citation>
    <scope>NUCLEOTIDE SEQUENCE</scope>
    <source>
        <strain evidence="1">NBRC 109709</strain>
    </source>
</reference>
<sequence>MWVVPYNPYLSQRYNCHINVEVCTTLTVAKYRYKYVYKGSDKATITFETMRGESRQARTIPNEILRYLNARYISPLFTTVLVYSQVAEVRQLWERFYNDRSQDFAHRYRLRLGQEKEDMIQFKTLKSLNDLIQISGYAVVDFDLPQLHDFPALVLDSLMRNNLIRRE</sequence>
<dbReference type="PANTHER" id="PTHR10492">
    <property type="match status" value="1"/>
</dbReference>
<evidence type="ECO:0000313" key="2">
    <source>
        <dbReference type="Proteomes" id="UP001165121"/>
    </source>
</evidence>
<dbReference type="EMBL" id="BSXT01000635">
    <property type="protein sequence ID" value="GMF31496.1"/>
    <property type="molecule type" value="Genomic_DNA"/>
</dbReference>
<gene>
    <name evidence="1" type="ORF">Pfra01_000724800</name>
</gene>
<dbReference type="AlphaFoldDB" id="A0A9W6UF62"/>
<dbReference type="Proteomes" id="UP001165121">
    <property type="component" value="Unassembled WGS sequence"/>
</dbReference>
<dbReference type="OrthoDB" id="3366231at2759"/>
<evidence type="ECO:0000313" key="1">
    <source>
        <dbReference type="EMBL" id="GMF31496.1"/>
    </source>
</evidence>
<organism evidence="1 2">
    <name type="scientific">Phytophthora fragariaefolia</name>
    <dbReference type="NCBI Taxonomy" id="1490495"/>
    <lineage>
        <taxon>Eukaryota</taxon>
        <taxon>Sar</taxon>
        <taxon>Stramenopiles</taxon>
        <taxon>Oomycota</taxon>
        <taxon>Peronosporomycetes</taxon>
        <taxon>Peronosporales</taxon>
        <taxon>Peronosporaceae</taxon>
        <taxon>Phytophthora</taxon>
    </lineage>
</organism>
<dbReference type="PANTHER" id="PTHR10492:SF57">
    <property type="entry name" value="ATP-DEPENDENT DNA HELICASE"/>
    <property type="match status" value="1"/>
</dbReference>
<keyword evidence="2" id="KW-1185">Reference proteome</keyword>
<comment type="caution">
    <text evidence="1">The sequence shown here is derived from an EMBL/GenBank/DDBJ whole genome shotgun (WGS) entry which is preliminary data.</text>
</comment>
<accession>A0A9W6UF62</accession>